<evidence type="ECO:0000256" key="2">
    <source>
        <dbReference type="SAM" id="MobiDB-lite"/>
    </source>
</evidence>
<sequence length="253" mass="28684">MPSAAASQLQKRTRRPTAVESEDSTDGTPDNVAKALEQLRADKKTPVFLKTLINHMVAVQEKLSSVLLENQELHQQVNNLRDENNTLKRALAEAENRLSSPASAREINLSTMASDFEEKERLRSIVIHGISESTAPKSIERANDDYDVICDLLDHLGIECVPQSVYRLGRKEPNKCRLVKVVFPYSFFQKLTIKRATRLPSTPYRDAFIRPSLSKEERDRNREARRARCSSSQVKTSSTQHNQSSQPNRMPVN</sequence>
<dbReference type="OrthoDB" id="5901879at2759"/>
<dbReference type="Proteomes" id="UP000024635">
    <property type="component" value="Unassembled WGS sequence"/>
</dbReference>
<feature type="compositionally biased region" description="Polar residues" evidence="2">
    <location>
        <begin position="229"/>
        <end position="253"/>
    </location>
</feature>
<keyword evidence="1" id="KW-0175">Coiled coil</keyword>
<comment type="caution">
    <text evidence="3">The sequence shown here is derived from an EMBL/GenBank/DDBJ whole genome shotgun (WGS) entry which is preliminary data.</text>
</comment>
<proteinExistence type="predicted"/>
<evidence type="ECO:0000313" key="4">
    <source>
        <dbReference type="Proteomes" id="UP000024635"/>
    </source>
</evidence>
<feature type="region of interest" description="Disordered" evidence="2">
    <location>
        <begin position="211"/>
        <end position="253"/>
    </location>
</feature>
<gene>
    <name evidence="3" type="primary">Acey_s0010.g1213</name>
    <name evidence="3" type="ORF">Y032_0010g1213</name>
</gene>
<dbReference type="EMBL" id="JARK01001346">
    <property type="protein sequence ID" value="EYC26546.1"/>
    <property type="molecule type" value="Genomic_DNA"/>
</dbReference>
<evidence type="ECO:0000313" key="3">
    <source>
        <dbReference type="EMBL" id="EYC26546.1"/>
    </source>
</evidence>
<feature type="compositionally biased region" description="Polar residues" evidence="2">
    <location>
        <begin position="1"/>
        <end position="10"/>
    </location>
</feature>
<feature type="coiled-coil region" evidence="1">
    <location>
        <begin position="63"/>
        <end position="97"/>
    </location>
</feature>
<accession>A0A016VH12</accession>
<evidence type="ECO:0000256" key="1">
    <source>
        <dbReference type="SAM" id="Coils"/>
    </source>
</evidence>
<organism evidence="3 4">
    <name type="scientific">Ancylostoma ceylanicum</name>
    <dbReference type="NCBI Taxonomy" id="53326"/>
    <lineage>
        <taxon>Eukaryota</taxon>
        <taxon>Metazoa</taxon>
        <taxon>Ecdysozoa</taxon>
        <taxon>Nematoda</taxon>
        <taxon>Chromadorea</taxon>
        <taxon>Rhabditida</taxon>
        <taxon>Rhabditina</taxon>
        <taxon>Rhabditomorpha</taxon>
        <taxon>Strongyloidea</taxon>
        <taxon>Ancylostomatidae</taxon>
        <taxon>Ancylostomatinae</taxon>
        <taxon>Ancylostoma</taxon>
    </lineage>
</organism>
<dbReference type="AlphaFoldDB" id="A0A016VH12"/>
<protein>
    <submittedName>
        <fullName evidence="3">Uncharacterized protein</fullName>
    </submittedName>
</protein>
<name>A0A016VH12_9BILA</name>
<keyword evidence="4" id="KW-1185">Reference proteome</keyword>
<feature type="compositionally biased region" description="Basic and acidic residues" evidence="2">
    <location>
        <begin position="213"/>
        <end position="226"/>
    </location>
</feature>
<feature type="region of interest" description="Disordered" evidence="2">
    <location>
        <begin position="1"/>
        <end position="30"/>
    </location>
</feature>
<reference evidence="4" key="1">
    <citation type="journal article" date="2015" name="Nat. Genet.">
        <title>The genome and transcriptome of the zoonotic hookworm Ancylostoma ceylanicum identify infection-specific gene families.</title>
        <authorList>
            <person name="Schwarz E.M."/>
            <person name="Hu Y."/>
            <person name="Antoshechkin I."/>
            <person name="Miller M.M."/>
            <person name="Sternberg P.W."/>
            <person name="Aroian R.V."/>
        </authorList>
    </citation>
    <scope>NUCLEOTIDE SEQUENCE</scope>
    <source>
        <strain evidence="4">HY135</strain>
    </source>
</reference>